<reference evidence="12 13" key="1">
    <citation type="journal article" date="2020" name="bioRxiv">
        <title>Metabolic contributions of an alphaproteobacterial endosymbiont in the apicomplexan Cardiosporidium cionae.</title>
        <authorList>
            <person name="Hunter E.S."/>
            <person name="Paight C.J."/>
            <person name="Lane C.E."/>
        </authorList>
    </citation>
    <scope>NUCLEOTIDE SEQUENCE [LARGE SCALE GENOMIC DNA]</scope>
    <source>
        <strain evidence="12">ESH_2018</strain>
    </source>
</reference>
<evidence type="ECO:0000256" key="6">
    <source>
        <dbReference type="ARBA" id="ARBA00022824"/>
    </source>
</evidence>
<proteinExistence type="inferred from homology"/>
<dbReference type="CDD" id="cd04105">
    <property type="entry name" value="SR_beta"/>
    <property type="match status" value="1"/>
</dbReference>
<evidence type="ECO:0000256" key="1">
    <source>
        <dbReference type="ARBA" id="ARBA00004389"/>
    </source>
</evidence>
<keyword evidence="7 11" id="KW-1133">Transmembrane helix</keyword>
<name>A0ABQ7JC98_9APIC</name>
<comment type="caution">
    <text evidence="12">The sequence shown here is derived from an EMBL/GenBank/DDBJ whole genome shotgun (WGS) entry which is preliminary data.</text>
</comment>
<dbReference type="Proteomes" id="UP000823046">
    <property type="component" value="Unassembled WGS sequence"/>
</dbReference>
<evidence type="ECO:0000256" key="8">
    <source>
        <dbReference type="ARBA" id="ARBA00023134"/>
    </source>
</evidence>
<protein>
    <recommendedName>
        <fullName evidence="3">Signal recognition particle receptor subunit beta</fullName>
    </recommendedName>
</protein>
<evidence type="ECO:0000256" key="3">
    <source>
        <dbReference type="ARBA" id="ARBA00020256"/>
    </source>
</evidence>
<dbReference type="Pfam" id="PF09439">
    <property type="entry name" value="SRPRB"/>
    <property type="match status" value="1"/>
</dbReference>
<gene>
    <name evidence="12" type="ORF">IE077_001864</name>
</gene>
<keyword evidence="5" id="KW-0547">Nucleotide-binding</keyword>
<keyword evidence="13" id="KW-1185">Reference proteome</keyword>
<evidence type="ECO:0000256" key="4">
    <source>
        <dbReference type="ARBA" id="ARBA00022692"/>
    </source>
</evidence>
<comment type="similarity">
    <text evidence="2">Belongs to the SRP receptor beta subunit family.</text>
</comment>
<keyword evidence="4 11" id="KW-0812">Transmembrane</keyword>
<evidence type="ECO:0000256" key="9">
    <source>
        <dbReference type="ARBA" id="ARBA00023136"/>
    </source>
</evidence>
<evidence type="ECO:0000256" key="11">
    <source>
        <dbReference type="SAM" id="Phobius"/>
    </source>
</evidence>
<keyword evidence="10 12" id="KW-0675">Receptor</keyword>
<dbReference type="InterPro" id="IPR019009">
    <property type="entry name" value="SRP_receptor_beta_su"/>
</dbReference>
<dbReference type="InterPro" id="IPR027417">
    <property type="entry name" value="P-loop_NTPase"/>
</dbReference>
<evidence type="ECO:0000256" key="7">
    <source>
        <dbReference type="ARBA" id="ARBA00022989"/>
    </source>
</evidence>
<evidence type="ECO:0000256" key="5">
    <source>
        <dbReference type="ARBA" id="ARBA00022741"/>
    </source>
</evidence>
<dbReference type="SUPFAM" id="SSF52540">
    <property type="entry name" value="P-loop containing nucleoside triphosphate hydrolases"/>
    <property type="match status" value="1"/>
</dbReference>
<comment type="subcellular location">
    <subcellularLocation>
        <location evidence="1">Endoplasmic reticulum membrane</location>
        <topology evidence="1">Single-pass membrane protein</topology>
    </subcellularLocation>
</comment>
<keyword evidence="8" id="KW-0342">GTP-binding</keyword>
<organism evidence="12 13">
    <name type="scientific">Cardiosporidium cionae</name>
    <dbReference type="NCBI Taxonomy" id="476202"/>
    <lineage>
        <taxon>Eukaryota</taxon>
        <taxon>Sar</taxon>
        <taxon>Alveolata</taxon>
        <taxon>Apicomplexa</taxon>
        <taxon>Aconoidasida</taxon>
        <taxon>Nephromycida</taxon>
        <taxon>Cardiosporidium</taxon>
    </lineage>
</organism>
<dbReference type="EMBL" id="JADAQX010000163">
    <property type="protein sequence ID" value="KAF8821568.1"/>
    <property type="molecule type" value="Genomic_DNA"/>
</dbReference>
<accession>A0ABQ7JC98</accession>
<sequence length="255" mass="28437">MSKHGNVVAMVAYSWETSYEFLKETLSNSSSNLLVISVLIAILLAFYFLSSHAKWKPTKGDLVLLLGQCGSGKTAIFLQLRNGHIRETVSSLIENKDGIKLLETESKPVEVVDYPGHLRLQYGIYNLIPKSRCIIYLVDATDKSSIKPTAEHLYDLFTSSQLRAQPLPFLLACNKSDLHSARPPSLIKEDLEREIEKVRISRSALLEGQERSDIYLQADGLPFAFHSAPCPLEICQCSAKSGDVSSIISFIRKCF</sequence>
<feature type="transmembrane region" description="Helical" evidence="11">
    <location>
        <begin position="31"/>
        <end position="49"/>
    </location>
</feature>
<evidence type="ECO:0000256" key="10">
    <source>
        <dbReference type="ARBA" id="ARBA00023170"/>
    </source>
</evidence>
<dbReference type="Gene3D" id="3.40.50.300">
    <property type="entry name" value="P-loop containing nucleotide triphosphate hydrolases"/>
    <property type="match status" value="1"/>
</dbReference>
<evidence type="ECO:0000313" key="12">
    <source>
        <dbReference type="EMBL" id="KAF8821568.1"/>
    </source>
</evidence>
<keyword evidence="6" id="KW-0256">Endoplasmic reticulum</keyword>
<keyword evidence="9 11" id="KW-0472">Membrane</keyword>
<evidence type="ECO:0000313" key="13">
    <source>
        <dbReference type="Proteomes" id="UP000823046"/>
    </source>
</evidence>
<evidence type="ECO:0000256" key="2">
    <source>
        <dbReference type="ARBA" id="ARBA00005619"/>
    </source>
</evidence>